<proteinExistence type="predicted"/>
<accession>A0ABT3Q9F3</accession>
<evidence type="ECO:0000313" key="3">
    <source>
        <dbReference type="Proteomes" id="UP001526446"/>
    </source>
</evidence>
<comment type="caution">
    <text evidence="2">The sequence shown here is derived from an EMBL/GenBank/DDBJ whole genome shotgun (WGS) entry which is preliminary data.</text>
</comment>
<organism evidence="2 3">
    <name type="scientific">Acetobacter farinalis</name>
    <dbReference type="NCBI Taxonomy" id="1260984"/>
    <lineage>
        <taxon>Bacteria</taxon>
        <taxon>Pseudomonadati</taxon>
        <taxon>Pseudomonadota</taxon>
        <taxon>Alphaproteobacteria</taxon>
        <taxon>Acetobacterales</taxon>
        <taxon>Acetobacteraceae</taxon>
        <taxon>Acetobacter</taxon>
    </lineage>
</organism>
<keyword evidence="1" id="KW-0472">Membrane</keyword>
<evidence type="ECO:0000313" key="2">
    <source>
        <dbReference type="EMBL" id="MCX2561908.1"/>
    </source>
</evidence>
<dbReference type="Proteomes" id="UP001526446">
    <property type="component" value="Unassembled WGS sequence"/>
</dbReference>
<name>A0ABT3Q9F3_9PROT</name>
<sequence length="87" mass="9671">MNDHASAFLLTTILVLVVIVLIFGMKYFSSARSVRLQINSEGAYRDLAARSIKTQEDCVSGVSATKRSIAEIERRLANIEKVLKEVD</sequence>
<dbReference type="RefSeq" id="WP_166122704.1">
    <property type="nucleotide sequence ID" value="NZ_JAPIUX010000016.1"/>
</dbReference>
<keyword evidence="1" id="KW-0812">Transmembrane</keyword>
<keyword evidence="3" id="KW-1185">Reference proteome</keyword>
<dbReference type="EMBL" id="JAPIUX010000016">
    <property type="protein sequence ID" value="MCX2561908.1"/>
    <property type="molecule type" value="Genomic_DNA"/>
</dbReference>
<reference evidence="2 3" key="1">
    <citation type="submission" date="2022-11" db="EMBL/GenBank/DDBJ databases">
        <title>Genome sequencing of Acetobacter type strain.</title>
        <authorList>
            <person name="Heo J."/>
            <person name="Lee D."/>
            <person name="Han B.-H."/>
            <person name="Hong S.-B."/>
            <person name="Kwon S.-W."/>
        </authorList>
    </citation>
    <scope>NUCLEOTIDE SEQUENCE [LARGE SCALE GENOMIC DNA]</scope>
    <source>
        <strain evidence="2 3">KACC 21251</strain>
    </source>
</reference>
<keyword evidence="1" id="KW-1133">Transmembrane helix</keyword>
<gene>
    <name evidence="2" type="ORF">OQ252_10950</name>
</gene>
<feature type="transmembrane region" description="Helical" evidence="1">
    <location>
        <begin position="6"/>
        <end position="28"/>
    </location>
</feature>
<evidence type="ECO:0000256" key="1">
    <source>
        <dbReference type="SAM" id="Phobius"/>
    </source>
</evidence>
<protein>
    <submittedName>
        <fullName evidence="2">Uncharacterized protein</fullName>
    </submittedName>
</protein>